<evidence type="ECO:0000256" key="11">
    <source>
        <dbReference type="ARBA" id="ARBA00022989"/>
    </source>
</evidence>
<dbReference type="SUPFAM" id="SSF57850">
    <property type="entry name" value="RING/U-box"/>
    <property type="match status" value="1"/>
</dbReference>
<dbReference type="PANTHER" id="PTHR46913">
    <property type="entry name" value="RING-H2 FINGER PROTEIN ATL16"/>
    <property type="match status" value="1"/>
</dbReference>
<evidence type="ECO:0000313" key="17">
    <source>
        <dbReference type="Proteomes" id="UP001159364"/>
    </source>
</evidence>
<evidence type="ECO:0000256" key="10">
    <source>
        <dbReference type="ARBA" id="ARBA00022833"/>
    </source>
</evidence>
<evidence type="ECO:0000256" key="14">
    <source>
        <dbReference type="PROSITE-ProRule" id="PRU00175"/>
    </source>
</evidence>
<keyword evidence="7" id="KW-0479">Metal-binding</keyword>
<dbReference type="PANTHER" id="PTHR46913:SF1">
    <property type="entry name" value="RING-H2 FINGER PROTEIN ATL16"/>
    <property type="match status" value="1"/>
</dbReference>
<dbReference type="PROSITE" id="PS50089">
    <property type="entry name" value="ZF_RING_2"/>
    <property type="match status" value="1"/>
</dbReference>
<comment type="catalytic activity">
    <reaction evidence="1">
        <text>S-ubiquitinyl-[E2 ubiquitin-conjugating enzyme]-L-cysteine + [acceptor protein]-L-lysine = [E2 ubiquitin-conjugating enzyme]-L-cysteine + N(6)-ubiquitinyl-[acceptor protein]-L-lysine.</text>
        <dbReference type="EC" id="2.3.2.27"/>
    </reaction>
</comment>
<accession>A0AAV8TIU0</accession>
<evidence type="ECO:0000256" key="12">
    <source>
        <dbReference type="ARBA" id="ARBA00023136"/>
    </source>
</evidence>
<dbReference type="InterPro" id="IPR013083">
    <property type="entry name" value="Znf_RING/FYVE/PHD"/>
</dbReference>
<evidence type="ECO:0000256" key="8">
    <source>
        <dbReference type="ARBA" id="ARBA00022771"/>
    </source>
</evidence>
<dbReference type="Pfam" id="PF13639">
    <property type="entry name" value="zf-RING_2"/>
    <property type="match status" value="1"/>
</dbReference>
<dbReference type="EC" id="2.3.2.27" evidence="4"/>
<keyword evidence="10" id="KW-0862">Zinc</keyword>
<dbReference type="InterPro" id="IPR001841">
    <property type="entry name" value="Znf_RING"/>
</dbReference>
<dbReference type="GO" id="GO:0008270">
    <property type="term" value="F:zinc ion binding"/>
    <property type="evidence" value="ECO:0007669"/>
    <property type="project" value="UniProtKB-KW"/>
</dbReference>
<dbReference type="InterPro" id="IPR044600">
    <property type="entry name" value="ATL1/ATL16-like"/>
</dbReference>
<dbReference type="SMART" id="SM00184">
    <property type="entry name" value="RING"/>
    <property type="match status" value="1"/>
</dbReference>
<comment type="pathway">
    <text evidence="3">Protein modification; protein ubiquitination.</text>
</comment>
<feature type="domain" description="RING-type" evidence="15">
    <location>
        <begin position="47"/>
        <end position="89"/>
    </location>
</feature>
<comment type="similarity">
    <text evidence="13">Belongs to the RING-type zinc finger family. ATL subfamily.</text>
</comment>
<dbReference type="Gene3D" id="3.30.40.10">
    <property type="entry name" value="Zinc/RING finger domain, C3HC4 (zinc finger)"/>
    <property type="match status" value="1"/>
</dbReference>
<keyword evidence="6" id="KW-0812">Transmembrane</keyword>
<evidence type="ECO:0000256" key="2">
    <source>
        <dbReference type="ARBA" id="ARBA00004167"/>
    </source>
</evidence>
<keyword evidence="11" id="KW-1133">Transmembrane helix</keyword>
<comment type="subcellular location">
    <subcellularLocation>
        <location evidence="2">Membrane</location>
        <topology evidence="2">Single-pass membrane protein</topology>
    </subcellularLocation>
</comment>
<dbReference type="EMBL" id="JAIWQS010000005">
    <property type="protein sequence ID" value="KAJ8765884.1"/>
    <property type="molecule type" value="Genomic_DNA"/>
</dbReference>
<evidence type="ECO:0000256" key="5">
    <source>
        <dbReference type="ARBA" id="ARBA00022679"/>
    </source>
</evidence>
<evidence type="ECO:0000256" key="13">
    <source>
        <dbReference type="ARBA" id="ARBA00024209"/>
    </source>
</evidence>
<dbReference type="GO" id="GO:0061630">
    <property type="term" value="F:ubiquitin protein ligase activity"/>
    <property type="evidence" value="ECO:0007669"/>
    <property type="project" value="UniProtKB-EC"/>
</dbReference>
<keyword evidence="17" id="KW-1185">Reference proteome</keyword>
<dbReference type="GO" id="GO:0016020">
    <property type="term" value="C:membrane"/>
    <property type="evidence" value="ECO:0007669"/>
    <property type="project" value="UniProtKB-SubCell"/>
</dbReference>
<dbReference type="GO" id="GO:0016567">
    <property type="term" value="P:protein ubiquitination"/>
    <property type="evidence" value="ECO:0007669"/>
    <property type="project" value="InterPro"/>
</dbReference>
<protein>
    <recommendedName>
        <fullName evidence="4">RING-type E3 ubiquitin transferase</fullName>
        <ecNumber evidence="4">2.3.2.27</ecNumber>
    </recommendedName>
</protein>
<keyword evidence="5" id="KW-0808">Transferase</keyword>
<evidence type="ECO:0000256" key="7">
    <source>
        <dbReference type="ARBA" id="ARBA00022723"/>
    </source>
</evidence>
<keyword evidence="9" id="KW-0833">Ubl conjugation pathway</keyword>
<reference evidence="16 17" key="1">
    <citation type="submission" date="2021-09" db="EMBL/GenBank/DDBJ databases">
        <title>Genomic insights and catalytic innovation underlie evolution of tropane alkaloids biosynthesis.</title>
        <authorList>
            <person name="Wang Y.-J."/>
            <person name="Tian T."/>
            <person name="Huang J.-P."/>
            <person name="Huang S.-X."/>
        </authorList>
    </citation>
    <scope>NUCLEOTIDE SEQUENCE [LARGE SCALE GENOMIC DNA]</scope>
    <source>
        <strain evidence="16">KIB-2018</strain>
        <tissue evidence="16">Leaf</tissue>
    </source>
</reference>
<evidence type="ECO:0000256" key="6">
    <source>
        <dbReference type="ARBA" id="ARBA00022692"/>
    </source>
</evidence>
<keyword evidence="12" id="KW-0472">Membrane</keyword>
<organism evidence="16 17">
    <name type="scientific">Erythroxylum novogranatense</name>
    <dbReference type="NCBI Taxonomy" id="1862640"/>
    <lineage>
        <taxon>Eukaryota</taxon>
        <taxon>Viridiplantae</taxon>
        <taxon>Streptophyta</taxon>
        <taxon>Embryophyta</taxon>
        <taxon>Tracheophyta</taxon>
        <taxon>Spermatophyta</taxon>
        <taxon>Magnoliopsida</taxon>
        <taxon>eudicotyledons</taxon>
        <taxon>Gunneridae</taxon>
        <taxon>Pentapetalae</taxon>
        <taxon>rosids</taxon>
        <taxon>fabids</taxon>
        <taxon>Malpighiales</taxon>
        <taxon>Erythroxylaceae</taxon>
        <taxon>Erythroxylum</taxon>
    </lineage>
</organism>
<evidence type="ECO:0000256" key="9">
    <source>
        <dbReference type="ARBA" id="ARBA00022786"/>
    </source>
</evidence>
<evidence type="ECO:0000313" key="16">
    <source>
        <dbReference type="EMBL" id="KAJ8765884.1"/>
    </source>
</evidence>
<evidence type="ECO:0000256" key="4">
    <source>
        <dbReference type="ARBA" id="ARBA00012483"/>
    </source>
</evidence>
<evidence type="ECO:0000259" key="15">
    <source>
        <dbReference type="PROSITE" id="PS50089"/>
    </source>
</evidence>
<sequence>MPPTPPIRHDDHIMEIPSSMEISTTQLIPAHKYQKGMNMIGDDGGTCSICLGEFEEGEELRTLPDCLHSYHMSCIDKWLHSHSNCPICRTDTMSTSQSLSQILELDSQQQGSEMYRDMGGLHNIIVHSRTM</sequence>
<comment type="caution">
    <text evidence="16">The sequence shown here is derived from an EMBL/GenBank/DDBJ whole genome shotgun (WGS) entry which is preliminary data.</text>
</comment>
<evidence type="ECO:0000256" key="1">
    <source>
        <dbReference type="ARBA" id="ARBA00000900"/>
    </source>
</evidence>
<dbReference type="Proteomes" id="UP001159364">
    <property type="component" value="Linkage Group LG05"/>
</dbReference>
<evidence type="ECO:0000256" key="3">
    <source>
        <dbReference type="ARBA" id="ARBA00004906"/>
    </source>
</evidence>
<keyword evidence="8 14" id="KW-0863">Zinc-finger</keyword>
<dbReference type="AlphaFoldDB" id="A0AAV8TIU0"/>
<name>A0AAV8TIU0_9ROSI</name>
<proteinExistence type="inferred from homology"/>
<gene>
    <name evidence="16" type="ORF">K2173_020400</name>
</gene>